<feature type="signal peptide" evidence="4">
    <location>
        <begin position="1"/>
        <end position="19"/>
    </location>
</feature>
<proteinExistence type="inferred from homology"/>
<dbReference type="RefSeq" id="WP_326846769.1">
    <property type="nucleotide sequence ID" value="NZ_WBOF01000001.1"/>
</dbReference>
<dbReference type="GO" id="GO:0055052">
    <property type="term" value="C:ATP-binding cassette (ABC) transporter complex, substrate-binding subunit-containing"/>
    <property type="evidence" value="ECO:0007669"/>
    <property type="project" value="TreeGrafter"/>
</dbReference>
<evidence type="ECO:0000313" key="5">
    <source>
        <dbReference type="EMBL" id="MQS13967.1"/>
    </source>
</evidence>
<organism evidence="5 6">
    <name type="scientific">Streptomyces kaniharaensis</name>
    <dbReference type="NCBI Taxonomy" id="212423"/>
    <lineage>
        <taxon>Bacteria</taxon>
        <taxon>Bacillati</taxon>
        <taxon>Actinomycetota</taxon>
        <taxon>Actinomycetes</taxon>
        <taxon>Kitasatosporales</taxon>
        <taxon>Streptomycetaceae</taxon>
        <taxon>Streptomyces</taxon>
    </lineage>
</organism>
<evidence type="ECO:0000256" key="1">
    <source>
        <dbReference type="ARBA" id="ARBA00008520"/>
    </source>
</evidence>
<dbReference type="InterPro" id="IPR006059">
    <property type="entry name" value="SBP"/>
</dbReference>
<dbReference type="SUPFAM" id="SSF53850">
    <property type="entry name" value="Periplasmic binding protein-like II"/>
    <property type="match status" value="1"/>
</dbReference>
<name>A0A6N7KUI5_9ACTN</name>
<dbReference type="GO" id="GO:0015768">
    <property type="term" value="P:maltose transport"/>
    <property type="evidence" value="ECO:0007669"/>
    <property type="project" value="TreeGrafter"/>
</dbReference>
<dbReference type="PANTHER" id="PTHR30061:SF50">
    <property type="entry name" value="MALTOSE_MALTODEXTRIN-BINDING PERIPLASMIC PROTEIN"/>
    <property type="match status" value="1"/>
</dbReference>
<dbReference type="GO" id="GO:1901982">
    <property type="term" value="F:maltose binding"/>
    <property type="evidence" value="ECO:0007669"/>
    <property type="project" value="TreeGrafter"/>
</dbReference>
<reference evidence="5 6" key="1">
    <citation type="submission" date="2019-09" db="EMBL/GenBank/DDBJ databases">
        <title>Genome Sequences of Streptomyces kaniharaensis ATCC 21070.</title>
        <authorList>
            <person name="Zhu W."/>
            <person name="De Crecy-Lagard V."/>
            <person name="Richards N.G."/>
        </authorList>
    </citation>
    <scope>NUCLEOTIDE SEQUENCE [LARGE SCALE GENOMIC DNA]</scope>
    <source>
        <strain evidence="5 6">SF-557</strain>
    </source>
</reference>
<keyword evidence="6" id="KW-1185">Reference proteome</keyword>
<dbReference type="Pfam" id="PF01547">
    <property type="entry name" value="SBP_bac_1"/>
    <property type="match status" value="1"/>
</dbReference>
<dbReference type="GO" id="GO:0042956">
    <property type="term" value="P:maltodextrin transmembrane transport"/>
    <property type="evidence" value="ECO:0007669"/>
    <property type="project" value="TreeGrafter"/>
</dbReference>
<feature type="chain" id="PRO_5038709537" evidence="4">
    <location>
        <begin position="20"/>
        <end position="428"/>
    </location>
</feature>
<dbReference type="AlphaFoldDB" id="A0A6N7KUI5"/>
<dbReference type="PANTHER" id="PTHR30061">
    <property type="entry name" value="MALTOSE-BINDING PERIPLASMIC PROTEIN"/>
    <property type="match status" value="1"/>
</dbReference>
<evidence type="ECO:0000256" key="2">
    <source>
        <dbReference type="ARBA" id="ARBA00022448"/>
    </source>
</evidence>
<keyword evidence="3 4" id="KW-0732">Signal</keyword>
<comment type="caution">
    <text evidence="5">The sequence shown here is derived from an EMBL/GenBank/DDBJ whole genome shotgun (WGS) entry which is preliminary data.</text>
</comment>
<evidence type="ECO:0000256" key="4">
    <source>
        <dbReference type="SAM" id="SignalP"/>
    </source>
</evidence>
<dbReference type="PROSITE" id="PS51257">
    <property type="entry name" value="PROKAR_LIPOPROTEIN"/>
    <property type="match status" value="1"/>
</dbReference>
<keyword evidence="2" id="KW-0813">Transport</keyword>
<sequence length="428" mass="44900">MKRQLIAAVGVAAMVVGLAACGSDGKGDDAKGGSSSAAGKFDGKTLTVWLMDGSAPKGWEDGVKADFAAAYPGAKLDIQTQKWNGIGQKVTTALSEGSVDVLEIGNTQTAGYAATGGLLDITKDRADLGGADWAANLNESSVLDGKQYAAPWYFTNRVVTYNKDIWTKAGITAPPKTLDEFYADLDKVKAVPGVTDPLYLPGQEWYTYFGLLTGEGGKLAKKDGDKWAGGLSSPEAQKAFETYKKLQGYSTTGPKDKDEATPQQKDVFAKGNIGTIIGLGWEVPKPEELAADKIGYFPLPGKTADKPSSVFLGGSNLAIAQQTKNPELAKGFLKIALNEKNEGVVASSGSIPNKPALNGKVTGDFAKAALPASANGAITPNVPTWSNVENEPNPIKDFLTAALTGDYAAAAKKADDEIAKRLNQKQTQ</sequence>
<comment type="similarity">
    <text evidence="1">Belongs to the bacterial solute-binding protein 1 family.</text>
</comment>
<dbReference type="Proteomes" id="UP000450000">
    <property type="component" value="Unassembled WGS sequence"/>
</dbReference>
<evidence type="ECO:0000256" key="3">
    <source>
        <dbReference type="ARBA" id="ARBA00022729"/>
    </source>
</evidence>
<accession>A0A6N7KUI5</accession>
<gene>
    <name evidence="5" type="ORF">F7Q99_17240</name>
</gene>
<evidence type="ECO:0000313" key="6">
    <source>
        <dbReference type="Proteomes" id="UP000450000"/>
    </source>
</evidence>
<protein>
    <submittedName>
        <fullName evidence="5">Extracellular solute-binding protein</fullName>
    </submittedName>
</protein>
<dbReference type="Gene3D" id="3.40.190.10">
    <property type="entry name" value="Periplasmic binding protein-like II"/>
    <property type="match status" value="2"/>
</dbReference>
<dbReference type="EMBL" id="WBOF01000001">
    <property type="protein sequence ID" value="MQS13967.1"/>
    <property type="molecule type" value="Genomic_DNA"/>
</dbReference>